<dbReference type="SMART" id="SM00052">
    <property type="entry name" value="EAL"/>
    <property type="match status" value="1"/>
</dbReference>
<proteinExistence type="predicted"/>
<organism evidence="5 6">
    <name type="scientific">Silvania confinis</name>
    <dbReference type="NCBI Taxonomy" id="2926470"/>
    <lineage>
        <taxon>Bacteria</taxon>
        <taxon>Pseudomonadati</taxon>
        <taxon>Pseudomonadota</taxon>
        <taxon>Gammaproteobacteria</taxon>
        <taxon>Enterobacterales</taxon>
        <taxon>Enterobacteriaceae</taxon>
        <taxon>Silvania</taxon>
    </lineage>
</organism>
<feature type="transmembrane region" description="Helical" evidence="1">
    <location>
        <begin position="108"/>
        <end position="126"/>
    </location>
</feature>
<evidence type="ECO:0000256" key="1">
    <source>
        <dbReference type="PROSITE-ProRule" id="PRU00244"/>
    </source>
</evidence>
<dbReference type="PROSITE" id="PS50887">
    <property type="entry name" value="GGDEF"/>
    <property type="match status" value="1"/>
</dbReference>
<keyword evidence="1" id="KW-0812">Transmembrane</keyword>
<dbReference type="SUPFAM" id="SSF141868">
    <property type="entry name" value="EAL domain-like"/>
    <property type="match status" value="1"/>
</dbReference>
<dbReference type="PANTHER" id="PTHR44757:SF2">
    <property type="entry name" value="BIOFILM ARCHITECTURE MAINTENANCE PROTEIN MBAA"/>
    <property type="match status" value="1"/>
</dbReference>
<accession>A0A9J6Q8N3</accession>
<reference evidence="5" key="1">
    <citation type="submission" date="2022-05" db="EMBL/GenBank/DDBJ databases">
        <title>Description of a novel species of Leclercia; Leclercia tamurae and the Proposal for a Novel Genus Silvania gen. nov. Containing Two Novel Species Silvania hatchlandensis sp. nov. and Silvania confinis sp. nov. Isolated from the Rhizosphere of Oak.</title>
        <authorList>
            <person name="Maddock D.W."/>
            <person name="Brady C.L."/>
            <person name="Denman S."/>
            <person name="Arnold D."/>
        </authorList>
    </citation>
    <scope>NUCLEOTIDE SEQUENCE</scope>
    <source>
        <strain evidence="5">H4N4</strain>
    </source>
</reference>
<dbReference type="GO" id="GO:0016020">
    <property type="term" value="C:membrane"/>
    <property type="evidence" value="ECO:0007669"/>
    <property type="project" value="UniProtKB-UniRule"/>
</dbReference>
<sequence length="708" mass="77614">MMYISWDPILIGISYLVAFIASFVALDSAGKILLVGQSTSLFWRLAGGITLGMGIWSMHFIGMLAMRMPMMMSYDLGLTLISFAVSLVATTLAINIAVSGSSLSASRLLLATAILSTGVVSMHYVGMSALMSHSDIHWNLSIVLLSILISIVASGVGLWLAFHLRHNHKGAVMNRIVAALVMGAAVCAMHYTGMAAAHFHSGQHLMVGGVSEAGLSVWVSATTLVLLGIMLVISLVDSHNRTNRLTENLRQLNNQLELQARYDALTGLANRHQMDSLLQEGLRQANDAGSKYALIFLDLDRFKAVNDTWGHFVGDELLINVVERINARLMPEMTLARMGGDEFVVLGPNSSTAQVTELCTALVSDMGKPFYLCGHTLNISLSAGISFYPDHGQTLHELKLKADTAMYNVKNDGRNGWAIYHVGMSQVLSATPGLLQDLSLALARAQFEVWYQPKYCAQRNDIVGFEALLRWRHPEQGILLPATFLPALEKTGLIMPVGNWMIDEACRQLQIWDQAGHPWTLAINLSPVQFEQPDIFFVVTESLRKYALQPARLIVEVTESSALKNLDRSVQLLNEFSKVGITVSIDDFGTRYSNMLMLNTLPAKELKIDKSFIKNMGHSESSTNVVATIINVARSMNMNVVAEGIETQDQLALLTTLGCSYLQGFLFSHPVPADRIQVLTEQQPAENKTIPVGIINTNYPAISQKNPA</sequence>
<evidence type="ECO:0000313" key="5">
    <source>
        <dbReference type="EMBL" id="MCU6668895.1"/>
    </source>
</evidence>
<dbReference type="Pfam" id="PF00563">
    <property type="entry name" value="EAL"/>
    <property type="match status" value="1"/>
</dbReference>
<protein>
    <submittedName>
        <fullName evidence="5">EAL domain-containing protein</fullName>
    </submittedName>
</protein>
<dbReference type="RefSeq" id="WP_271267468.1">
    <property type="nucleotide sequence ID" value="NZ_JAMGZJ010000073.1"/>
</dbReference>
<comment type="caution">
    <text evidence="5">The sequence shown here is derived from an EMBL/GenBank/DDBJ whole genome shotgun (WGS) entry which is preliminary data.</text>
</comment>
<dbReference type="Pfam" id="PF03707">
    <property type="entry name" value="MHYT"/>
    <property type="match status" value="3"/>
</dbReference>
<feature type="domain" description="EAL" evidence="2">
    <location>
        <begin position="431"/>
        <end position="684"/>
    </location>
</feature>
<name>A0A9J6Q8N3_9ENTR</name>
<evidence type="ECO:0000259" key="3">
    <source>
        <dbReference type="PROSITE" id="PS50887"/>
    </source>
</evidence>
<dbReference type="NCBIfam" id="TIGR00254">
    <property type="entry name" value="GGDEF"/>
    <property type="match status" value="1"/>
</dbReference>
<dbReference type="SMART" id="SM00267">
    <property type="entry name" value="GGDEF"/>
    <property type="match status" value="1"/>
</dbReference>
<dbReference type="Proteomes" id="UP001061282">
    <property type="component" value="Unassembled WGS sequence"/>
</dbReference>
<keyword evidence="1" id="KW-0472">Membrane</keyword>
<dbReference type="InterPro" id="IPR052155">
    <property type="entry name" value="Biofilm_reg_signaling"/>
</dbReference>
<dbReference type="SUPFAM" id="SSF55073">
    <property type="entry name" value="Nucleotide cyclase"/>
    <property type="match status" value="1"/>
</dbReference>
<feature type="domain" description="GGDEF" evidence="3">
    <location>
        <begin position="290"/>
        <end position="422"/>
    </location>
</feature>
<feature type="domain" description="MHYT" evidence="4">
    <location>
        <begin position="6"/>
        <end position="200"/>
    </location>
</feature>
<dbReference type="EMBL" id="JAMGZJ010000073">
    <property type="protein sequence ID" value="MCU6668895.1"/>
    <property type="molecule type" value="Genomic_DNA"/>
</dbReference>
<feature type="transmembrane region" description="Helical" evidence="1">
    <location>
        <begin position="176"/>
        <end position="197"/>
    </location>
</feature>
<feature type="transmembrane region" description="Helical" evidence="1">
    <location>
        <begin position="76"/>
        <end position="96"/>
    </location>
</feature>
<feature type="transmembrane region" description="Helical" evidence="1">
    <location>
        <begin position="41"/>
        <end position="64"/>
    </location>
</feature>
<dbReference type="PROSITE" id="PS50924">
    <property type="entry name" value="MHYT"/>
    <property type="match status" value="1"/>
</dbReference>
<dbReference type="Gene3D" id="3.30.70.270">
    <property type="match status" value="1"/>
</dbReference>
<dbReference type="PANTHER" id="PTHR44757">
    <property type="entry name" value="DIGUANYLATE CYCLASE DGCP"/>
    <property type="match status" value="1"/>
</dbReference>
<evidence type="ECO:0000259" key="2">
    <source>
        <dbReference type="PROSITE" id="PS50883"/>
    </source>
</evidence>
<gene>
    <name evidence="5" type="ORF">M8013_09050</name>
</gene>
<dbReference type="AlphaFoldDB" id="A0A9J6Q8N3"/>
<evidence type="ECO:0000313" key="6">
    <source>
        <dbReference type="Proteomes" id="UP001061282"/>
    </source>
</evidence>
<dbReference type="InterPro" id="IPR035919">
    <property type="entry name" value="EAL_sf"/>
</dbReference>
<dbReference type="InterPro" id="IPR000160">
    <property type="entry name" value="GGDEF_dom"/>
</dbReference>
<dbReference type="InterPro" id="IPR043128">
    <property type="entry name" value="Rev_trsase/Diguanyl_cyclase"/>
</dbReference>
<dbReference type="InterPro" id="IPR029787">
    <property type="entry name" value="Nucleotide_cyclase"/>
</dbReference>
<feature type="transmembrane region" description="Helical" evidence="1">
    <location>
        <begin position="138"/>
        <end position="164"/>
    </location>
</feature>
<evidence type="ECO:0000259" key="4">
    <source>
        <dbReference type="PROSITE" id="PS50924"/>
    </source>
</evidence>
<dbReference type="CDD" id="cd01949">
    <property type="entry name" value="GGDEF"/>
    <property type="match status" value="1"/>
</dbReference>
<keyword evidence="6" id="KW-1185">Reference proteome</keyword>
<dbReference type="PROSITE" id="PS50883">
    <property type="entry name" value="EAL"/>
    <property type="match status" value="1"/>
</dbReference>
<dbReference type="CDD" id="cd01948">
    <property type="entry name" value="EAL"/>
    <property type="match status" value="1"/>
</dbReference>
<dbReference type="InterPro" id="IPR001633">
    <property type="entry name" value="EAL_dom"/>
</dbReference>
<feature type="transmembrane region" description="Helical" evidence="1">
    <location>
        <begin position="6"/>
        <end position="29"/>
    </location>
</feature>
<feature type="transmembrane region" description="Helical" evidence="1">
    <location>
        <begin position="217"/>
        <end position="236"/>
    </location>
</feature>
<dbReference type="Pfam" id="PF00990">
    <property type="entry name" value="GGDEF"/>
    <property type="match status" value="1"/>
</dbReference>
<dbReference type="Gene3D" id="3.20.20.450">
    <property type="entry name" value="EAL domain"/>
    <property type="match status" value="1"/>
</dbReference>
<keyword evidence="1" id="KW-1133">Transmembrane helix</keyword>
<dbReference type="InterPro" id="IPR005330">
    <property type="entry name" value="MHYT_dom"/>
</dbReference>